<evidence type="ECO:0000313" key="4">
    <source>
        <dbReference type="Proteomes" id="UP001501005"/>
    </source>
</evidence>
<proteinExistence type="predicted"/>
<dbReference type="RefSeq" id="WP_344051748.1">
    <property type="nucleotide sequence ID" value="NZ_BAAAHG010000036.1"/>
</dbReference>
<keyword evidence="2" id="KW-1133">Transmembrane helix</keyword>
<gene>
    <name evidence="3" type="ORF">GCM10009549_40270</name>
</gene>
<feature type="transmembrane region" description="Helical" evidence="2">
    <location>
        <begin position="82"/>
        <end position="104"/>
    </location>
</feature>
<name>A0ABN1P1G5_9ACTN</name>
<feature type="compositionally biased region" description="Basic and acidic residues" evidence="1">
    <location>
        <begin position="1"/>
        <end position="19"/>
    </location>
</feature>
<organism evidence="3 4">
    <name type="scientific">Streptomyces thermoalcalitolerans</name>
    <dbReference type="NCBI Taxonomy" id="65605"/>
    <lineage>
        <taxon>Bacteria</taxon>
        <taxon>Bacillati</taxon>
        <taxon>Actinomycetota</taxon>
        <taxon>Actinomycetes</taxon>
        <taxon>Kitasatosporales</taxon>
        <taxon>Streptomycetaceae</taxon>
        <taxon>Streptomyces</taxon>
    </lineage>
</organism>
<reference evidence="3 4" key="1">
    <citation type="journal article" date="2019" name="Int. J. Syst. Evol. Microbiol.">
        <title>The Global Catalogue of Microorganisms (GCM) 10K type strain sequencing project: providing services to taxonomists for standard genome sequencing and annotation.</title>
        <authorList>
            <consortium name="The Broad Institute Genomics Platform"/>
            <consortium name="The Broad Institute Genome Sequencing Center for Infectious Disease"/>
            <person name="Wu L."/>
            <person name="Ma J."/>
        </authorList>
    </citation>
    <scope>NUCLEOTIDE SEQUENCE [LARGE SCALE GENOMIC DNA]</scope>
    <source>
        <strain evidence="3 4">JCM 10673</strain>
    </source>
</reference>
<evidence type="ECO:0000313" key="3">
    <source>
        <dbReference type="EMBL" id="GAA0921228.1"/>
    </source>
</evidence>
<feature type="region of interest" description="Disordered" evidence="1">
    <location>
        <begin position="1"/>
        <end position="78"/>
    </location>
</feature>
<sequence>MSEHPDSERTSDEQADSARVDAGQAGTERADTGQAGTERTDSAQTDAEQADDGQTETKAPAQAPGTKTPTPSPSPRRRRAGVIAGCVVLLAALVGGTGFTVMTVRDADRAPGKPVWQRPETLVESKQPEATGLRGMLLPYGTNGFGRGPDLGEFGADAELSGARATALRKKSLRNLPLSQRRLMEKRFDEQRVRGMAMRSYLSDGGAAQHFSEDVQDAFVVEIVLSRMESRQTVRSIATLQQEFLDALKVFRAGPRIEGYENARCFLPPAGSDDDLDLVFCSAYQGDVLVGATAYGPKPLGTKTLADFLRAQLDRIKDPGKAV</sequence>
<evidence type="ECO:0000256" key="2">
    <source>
        <dbReference type="SAM" id="Phobius"/>
    </source>
</evidence>
<dbReference type="EMBL" id="BAAAHG010000036">
    <property type="protein sequence ID" value="GAA0921228.1"/>
    <property type="molecule type" value="Genomic_DNA"/>
</dbReference>
<comment type="caution">
    <text evidence="3">The sequence shown here is derived from an EMBL/GenBank/DDBJ whole genome shotgun (WGS) entry which is preliminary data.</text>
</comment>
<evidence type="ECO:0000256" key="1">
    <source>
        <dbReference type="SAM" id="MobiDB-lite"/>
    </source>
</evidence>
<feature type="compositionally biased region" description="Polar residues" evidence="1">
    <location>
        <begin position="34"/>
        <end position="47"/>
    </location>
</feature>
<protein>
    <recommendedName>
        <fullName evidence="5">Secreted protein</fullName>
    </recommendedName>
</protein>
<evidence type="ECO:0008006" key="5">
    <source>
        <dbReference type="Google" id="ProtNLM"/>
    </source>
</evidence>
<accession>A0ABN1P1G5</accession>
<dbReference type="Proteomes" id="UP001501005">
    <property type="component" value="Unassembled WGS sequence"/>
</dbReference>
<keyword evidence="2" id="KW-0472">Membrane</keyword>
<keyword evidence="4" id="KW-1185">Reference proteome</keyword>
<keyword evidence="2" id="KW-0812">Transmembrane</keyword>